<evidence type="ECO:0000259" key="8">
    <source>
        <dbReference type="PROSITE" id="PS51462"/>
    </source>
</evidence>
<feature type="domain" description="Nudix hydrolase" evidence="8">
    <location>
        <begin position="41"/>
        <end position="169"/>
    </location>
</feature>
<organism evidence="9 10">
    <name type="scientific">Syntrophorhabdus aromaticivorans</name>
    <dbReference type="NCBI Taxonomy" id="328301"/>
    <lineage>
        <taxon>Bacteria</taxon>
        <taxon>Pseudomonadati</taxon>
        <taxon>Thermodesulfobacteriota</taxon>
        <taxon>Syntrophorhabdia</taxon>
        <taxon>Syntrophorhabdales</taxon>
        <taxon>Syntrophorhabdaceae</taxon>
        <taxon>Syntrophorhabdus</taxon>
    </lineage>
</organism>
<dbReference type="EMBL" id="JAAYEE010000275">
    <property type="protein sequence ID" value="NLW36629.1"/>
    <property type="molecule type" value="Genomic_DNA"/>
</dbReference>
<evidence type="ECO:0000256" key="2">
    <source>
        <dbReference type="ARBA" id="ARBA00001946"/>
    </source>
</evidence>
<dbReference type="InterPro" id="IPR000086">
    <property type="entry name" value="NUDIX_hydrolase_dom"/>
</dbReference>
<comment type="cofactor">
    <cofactor evidence="2">
        <name>Mg(2+)</name>
        <dbReference type="ChEBI" id="CHEBI:18420"/>
    </cofactor>
</comment>
<dbReference type="InterPro" id="IPR020084">
    <property type="entry name" value="NUDIX_hydrolase_CS"/>
</dbReference>
<evidence type="ECO:0000313" key="9">
    <source>
        <dbReference type="EMBL" id="NLW36629.1"/>
    </source>
</evidence>
<evidence type="ECO:0000256" key="5">
    <source>
        <dbReference type="ARBA" id="ARBA00022801"/>
    </source>
</evidence>
<dbReference type="PROSITE" id="PS51462">
    <property type="entry name" value="NUDIX"/>
    <property type="match status" value="1"/>
</dbReference>
<evidence type="ECO:0000313" key="10">
    <source>
        <dbReference type="Proteomes" id="UP000777265"/>
    </source>
</evidence>
<dbReference type="InterPro" id="IPR015797">
    <property type="entry name" value="NUDIX_hydrolase-like_dom_sf"/>
</dbReference>
<dbReference type="Pfam" id="PF00293">
    <property type="entry name" value="NUDIX"/>
    <property type="match status" value="1"/>
</dbReference>
<name>A0A971M6D6_9BACT</name>
<dbReference type="GO" id="GO:0019693">
    <property type="term" value="P:ribose phosphate metabolic process"/>
    <property type="evidence" value="ECO:0007669"/>
    <property type="project" value="TreeGrafter"/>
</dbReference>
<evidence type="ECO:0000256" key="4">
    <source>
        <dbReference type="ARBA" id="ARBA00016377"/>
    </source>
</evidence>
<evidence type="ECO:0000256" key="7">
    <source>
        <dbReference type="ARBA" id="ARBA00032272"/>
    </source>
</evidence>
<evidence type="ECO:0000256" key="3">
    <source>
        <dbReference type="ARBA" id="ARBA00007275"/>
    </source>
</evidence>
<comment type="caution">
    <text evidence="9">The sequence shown here is derived from an EMBL/GenBank/DDBJ whole genome shotgun (WGS) entry which is preliminary data.</text>
</comment>
<dbReference type="AlphaFoldDB" id="A0A971M6D6"/>
<reference evidence="9" key="1">
    <citation type="journal article" date="2020" name="Biotechnol. Biofuels">
        <title>New insights from the biogas microbiome by comprehensive genome-resolved metagenomics of nearly 1600 species originating from multiple anaerobic digesters.</title>
        <authorList>
            <person name="Campanaro S."/>
            <person name="Treu L."/>
            <person name="Rodriguez-R L.M."/>
            <person name="Kovalovszki A."/>
            <person name="Ziels R.M."/>
            <person name="Maus I."/>
            <person name="Zhu X."/>
            <person name="Kougias P.G."/>
            <person name="Basile A."/>
            <person name="Luo G."/>
            <person name="Schluter A."/>
            <person name="Konstantinidis K.T."/>
            <person name="Angelidaki I."/>
        </authorList>
    </citation>
    <scope>NUCLEOTIDE SEQUENCE</scope>
    <source>
        <strain evidence="9">AS06rmzACSIP_7</strain>
    </source>
</reference>
<proteinExistence type="inferred from homology"/>
<accession>A0A971M6D6</accession>
<gene>
    <name evidence="9" type="ORF">GXY80_14300</name>
</gene>
<comment type="catalytic activity">
    <reaction evidence="1">
        <text>GDP-alpha-D-mannose + H2O = alpha-D-mannose 1-phosphate + GMP + 2 H(+)</text>
        <dbReference type="Rhea" id="RHEA:27978"/>
        <dbReference type="ChEBI" id="CHEBI:15377"/>
        <dbReference type="ChEBI" id="CHEBI:15378"/>
        <dbReference type="ChEBI" id="CHEBI:57527"/>
        <dbReference type="ChEBI" id="CHEBI:58115"/>
        <dbReference type="ChEBI" id="CHEBI:58409"/>
    </reaction>
</comment>
<dbReference type="PROSITE" id="PS00893">
    <property type="entry name" value="NUDIX_BOX"/>
    <property type="match status" value="1"/>
</dbReference>
<dbReference type="SUPFAM" id="SSF55811">
    <property type="entry name" value="Nudix"/>
    <property type="match status" value="1"/>
</dbReference>
<dbReference type="GO" id="GO:0006753">
    <property type="term" value="P:nucleoside phosphate metabolic process"/>
    <property type="evidence" value="ECO:0007669"/>
    <property type="project" value="TreeGrafter"/>
</dbReference>
<dbReference type="PANTHER" id="PTHR11839">
    <property type="entry name" value="UDP/ADP-SUGAR PYROPHOSPHATASE"/>
    <property type="match status" value="1"/>
</dbReference>
<dbReference type="GO" id="GO:0016787">
    <property type="term" value="F:hydrolase activity"/>
    <property type="evidence" value="ECO:0007669"/>
    <property type="project" value="UniProtKB-KW"/>
</dbReference>
<sequence length="184" mass="20724">MIKEWDLIDSRLDKDYKVFKIKVEQSLSPRTNRVGRFYVIDTNDWVNVIPVTEEGEVVMIKQYRHGSKRVTLEIPGGLVDNESPERAALRELLEETGYEGDSVTYLGCVNPNPAIFNNLCHTYLVQNAKMVSEKNLDDDEDIEVVHVPTGEIPSLIADGTINHALVVLAFHFYFSKGAGVSRAD</sequence>
<evidence type="ECO:0000256" key="6">
    <source>
        <dbReference type="ARBA" id="ARBA00032162"/>
    </source>
</evidence>
<protein>
    <recommendedName>
        <fullName evidence="4">GDP-mannose pyrophosphatase</fullName>
    </recommendedName>
    <alternativeName>
        <fullName evidence="6">GDP-mannose hydrolase</fullName>
    </alternativeName>
    <alternativeName>
        <fullName evidence="7">GDPMK</fullName>
    </alternativeName>
</protein>
<dbReference type="Gene3D" id="3.90.79.10">
    <property type="entry name" value="Nucleoside Triphosphate Pyrophosphohydrolase"/>
    <property type="match status" value="1"/>
</dbReference>
<comment type="similarity">
    <text evidence="3">Belongs to the Nudix hydrolase family. NudK subfamily.</text>
</comment>
<dbReference type="GO" id="GO:0005829">
    <property type="term" value="C:cytosol"/>
    <property type="evidence" value="ECO:0007669"/>
    <property type="project" value="TreeGrafter"/>
</dbReference>
<dbReference type="Proteomes" id="UP000777265">
    <property type="component" value="Unassembled WGS sequence"/>
</dbReference>
<reference evidence="9" key="2">
    <citation type="submission" date="2020-01" db="EMBL/GenBank/DDBJ databases">
        <authorList>
            <person name="Campanaro S."/>
        </authorList>
    </citation>
    <scope>NUCLEOTIDE SEQUENCE</scope>
    <source>
        <strain evidence="9">AS06rmzACSIP_7</strain>
    </source>
</reference>
<dbReference type="PANTHER" id="PTHR11839:SF18">
    <property type="entry name" value="NUDIX HYDROLASE DOMAIN-CONTAINING PROTEIN"/>
    <property type="match status" value="1"/>
</dbReference>
<keyword evidence="5 9" id="KW-0378">Hydrolase</keyword>
<dbReference type="CDD" id="cd03424">
    <property type="entry name" value="NUDIX_ADPRase_Nudt5_UGPPase_Nudt14"/>
    <property type="match status" value="1"/>
</dbReference>
<evidence type="ECO:0000256" key="1">
    <source>
        <dbReference type="ARBA" id="ARBA00000847"/>
    </source>
</evidence>